<dbReference type="EMBL" id="QUAH01000003">
    <property type="protein sequence ID" value="RFT16390.1"/>
    <property type="molecule type" value="Genomic_DNA"/>
</dbReference>
<keyword evidence="1" id="KW-0812">Transmembrane</keyword>
<organism evidence="2 3">
    <name type="scientific">Candidatus Saccharicenans subterraneus</name>
    <dbReference type="NCBI Taxonomy" id="2508984"/>
    <lineage>
        <taxon>Bacteria</taxon>
        <taxon>Candidatus Aminicenantota</taxon>
        <taxon>Candidatus Aminicenantia</taxon>
        <taxon>Candidatus Aminicenantales</taxon>
        <taxon>Candidatus Saccharicenantaceae</taxon>
        <taxon>Candidatus Saccharicenans</taxon>
    </lineage>
</organism>
<evidence type="ECO:0000256" key="1">
    <source>
        <dbReference type="SAM" id="Phobius"/>
    </source>
</evidence>
<evidence type="ECO:0000313" key="3">
    <source>
        <dbReference type="Proteomes" id="UP000257323"/>
    </source>
</evidence>
<accession>A0A3E2BNQ1</accession>
<gene>
    <name evidence="2" type="ORF">OP8BY_1568</name>
</gene>
<name>A0A3E2BNQ1_9BACT</name>
<dbReference type="AlphaFoldDB" id="A0A3E2BNQ1"/>
<comment type="caution">
    <text evidence="2">The sequence shown here is derived from an EMBL/GenBank/DDBJ whole genome shotgun (WGS) entry which is preliminary data.</text>
</comment>
<protein>
    <submittedName>
        <fullName evidence="2">Uncharacterized protein</fullName>
    </submittedName>
</protein>
<dbReference type="Proteomes" id="UP000257323">
    <property type="component" value="Unassembled WGS sequence"/>
</dbReference>
<keyword evidence="1" id="KW-1133">Transmembrane helix</keyword>
<feature type="transmembrane region" description="Helical" evidence="1">
    <location>
        <begin position="6"/>
        <end position="22"/>
    </location>
</feature>
<sequence length="66" mass="7552">MGNGISISFFFPVSGQTFFLAFRPLTRRSNRKPAPSYVHFSLNPGSYRSEWTVRSRIIRARQAGKT</sequence>
<evidence type="ECO:0000313" key="2">
    <source>
        <dbReference type="EMBL" id="RFT16390.1"/>
    </source>
</evidence>
<reference evidence="2 3" key="1">
    <citation type="submission" date="2018-08" db="EMBL/GenBank/DDBJ databases">
        <title>Genome analysis of the thermophilic bacterium of the candidate phylum Aminicenantes from deep subsurface aquifer revealed its physiology and ecological role.</title>
        <authorList>
            <person name="Kadnikov V.V."/>
            <person name="Mardanov A.V."/>
            <person name="Beletsky A.V."/>
            <person name="Karnachuk O.V."/>
            <person name="Ravin N.V."/>
        </authorList>
    </citation>
    <scope>NUCLEOTIDE SEQUENCE [LARGE SCALE GENOMIC DNA]</scope>
    <source>
        <strain evidence="2">BY38</strain>
    </source>
</reference>
<proteinExistence type="predicted"/>
<keyword evidence="1" id="KW-0472">Membrane</keyword>